<dbReference type="CDD" id="cd16917">
    <property type="entry name" value="HATPase_UhpB-NarQ-NarX-like"/>
    <property type="match status" value="1"/>
</dbReference>
<keyword evidence="6 12" id="KW-0418">Kinase</keyword>
<dbReference type="GO" id="GO:0016020">
    <property type="term" value="C:membrane"/>
    <property type="evidence" value="ECO:0007669"/>
    <property type="project" value="InterPro"/>
</dbReference>
<evidence type="ECO:0000313" key="12">
    <source>
        <dbReference type="EMBL" id="TQM79777.1"/>
    </source>
</evidence>
<comment type="caution">
    <text evidence="12">The sequence shown here is derived from an EMBL/GenBank/DDBJ whole genome shotgun (WGS) entry which is preliminary data.</text>
</comment>
<dbReference type="GO" id="GO:0046983">
    <property type="term" value="F:protein dimerization activity"/>
    <property type="evidence" value="ECO:0007669"/>
    <property type="project" value="InterPro"/>
</dbReference>
<organism evidence="12 13">
    <name type="scientific">Saccharothrix saharensis</name>
    <dbReference type="NCBI Taxonomy" id="571190"/>
    <lineage>
        <taxon>Bacteria</taxon>
        <taxon>Bacillati</taxon>
        <taxon>Actinomycetota</taxon>
        <taxon>Actinomycetes</taxon>
        <taxon>Pseudonocardiales</taxon>
        <taxon>Pseudonocardiaceae</taxon>
        <taxon>Saccharothrix</taxon>
    </lineage>
</organism>
<keyword evidence="10" id="KW-0472">Membrane</keyword>
<feature type="transmembrane region" description="Helical" evidence="10">
    <location>
        <begin position="46"/>
        <end position="70"/>
    </location>
</feature>
<evidence type="ECO:0000313" key="13">
    <source>
        <dbReference type="Proteomes" id="UP000316628"/>
    </source>
</evidence>
<comment type="catalytic activity">
    <reaction evidence="1">
        <text>ATP + protein L-histidine = ADP + protein N-phospho-L-histidine.</text>
        <dbReference type="EC" id="2.7.13.3"/>
    </reaction>
</comment>
<proteinExistence type="predicted"/>
<evidence type="ECO:0000256" key="6">
    <source>
        <dbReference type="ARBA" id="ARBA00022777"/>
    </source>
</evidence>
<feature type="transmembrane region" description="Helical" evidence="10">
    <location>
        <begin position="82"/>
        <end position="101"/>
    </location>
</feature>
<dbReference type="OrthoDB" id="227596at2"/>
<dbReference type="GO" id="GO:0000155">
    <property type="term" value="F:phosphorelay sensor kinase activity"/>
    <property type="evidence" value="ECO:0007669"/>
    <property type="project" value="InterPro"/>
</dbReference>
<reference evidence="12 13" key="1">
    <citation type="submission" date="2019-06" db="EMBL/GenBank/DDBJ databases">
        <title>Sequencing the genomes of 1000 actinobacteria strains.</title>
        <authorList>
            <person name="Klenk H.-P."/>
        </authorList>
    </citation>
    <scope>NUCLEOTIDE SEQUENCE [LARGE SCALE GENOMIC DNA]</scope>
    <source>
        <strain evidence="12 13">DSM 45456</strain>
    </source>
</reference>
<dbReference type="EC" id="2.7.13.3" evidence="2"/>
<evidence type="ECO:0000259" key="11">
    <source>
        <dbReference type="Pfam" id="PF07730"/>
    </source>
</evidence>
<dbReference type="PANTHER" id="PTHR24421">
    <property type="entry name" value="NITRATE/NITRITE SENSOR PROTEIN NARX-RELATED"/>
    <property type="match status" value="1"/>
</dbReference>
<dbReference type="GO" id="GO:0005524">
    <property type="term" value="F:ATP binding"/>
    <property type="evidence" value="ECO:0007669"/>
    <property type="project" value="UniProtKB-KW"/>
</dbReference>
<evidence type="ECO:0000256" key="2">
    <source>
        <dbReference type="ARBA" id="ARBA00012438"/>
    </source>
</evidence>
<dbReference type="InterPro" id="IPR050482">
    <property type="entry name" value="Sensor_HK_TwoCompSys"/>
</dbReference>
<keyword evidence="10" id="KW-1133">Transmembrane helix</keyword>
<keyword evidence="4" id="KW-0808">Transferase</keyword>
<evidence type="ECO:0000256" key="8">
    <source>
        <dbReference type="ARBA" id="ARBA00023012"/>
    </source>
</evidence>
<evidence type="ECO:0000256" key="4">
    <source>
        <dbReference type="ARBA" id="ARBA00022679"/>
    </source>
</evidence>
<evidence type="ECO:0000256" key="7">
    <source>
        <dbReference type="ARBA" id="ARBA00022840"/>
    </source>
</evidence>
<keyword evidence="7" id="KW-0067">ATP-binding</keyword>
<dbReference type="Pfam" id="PF07730">
    <property type="entry name" value="HisKA_3"/>
    <property type="match status" value="1"/>
</dbReference>
<evidence type="ECO:0000256" key="9">
    <source>
        <dbReference type="SAM" id="MobiDB-lite"/>
    </source>
</evidence>
<dbReference type="PANTHER" id="PTHR24421:SF10">
    <property type="entry name" value="NITRATE_NITRITE SENSOR PROTEIN NARQ"/>
    <property type="match status" value="1"/>
</dbReference>
<accession>A0A543JAD4</accession>
<dbReference type="RefSeq" id="WP_141977304.1">
    <property type="nucleotide sequence ID" value="NZ_VFPP01000001.1"/>
</dbReference>
<keyword evidence="8" id="KW-0902">Two-component regulatory system</keyword>
<gene>
    <name evidence="12" type="ORF">FHX81_2087</name>
</gene>
<dbReference type="Gene3D" id="3.30.565.10">
    <property type="entry name" value="Histidine kinase-like ATPase, C-terminal domain"/>
    <property type="match status" value="1"/>
</dbReference>
<dbReference type="EMBL" id="VFPP01000001">
    <property type="protein sequence ID" value="TQM79777.1"/>
    <property type="molecule type" value="Genomic_DNA"/>
</dbReference>
<dbReference type="Gene3D" id="1.20.5.1930">
    <property type="match status" value="1"/>
</dbReference>
<dbReference type="Proteomes" id="UP000316628">
    <property type="component" value="Unassembled WGS sequence"/>
</dbReference>
<sequence length="353" mass="35729">MARTALLLAVVVADTGSAWLSGVGGLGVVAAVTAAVLALAARRPLVAFPAAVGMALVTGGSLALLACTSFQTGRRVGSRRELAWVAAAAVTYPVLSLVLTPRLGTDPWPTLARVALLVALPLAAGVHSTRQAELARTGERLRIAVDMHDSLGRWLSLVSVQAAALEVAPLPADQRPAARDLAHAARTAVDELHAVVAALRDEPGLAGVDGLVADFRRAGVAVTVERSGEVRPITRDAGHAAYRVVQEGLTNAARHAPGRPVVVSLAWQPDALLVGVTNPTDPTAPTGAAKPAPPTGVADASGAGVRTAGGTGLTGLAERVRAAGGLLRVRAEADGFRVVAMLPVAVDRVGAAA</sequence>
<evidence type="ECO:0000256" key="3">
    <source>
        <dbReference type="ARBA" id="ARBA00022553"/>
    </source>
</evidence>
<dbReference type="InterPro" id="IPR011712">
    <property type="entry name" value="Sig_transdc_His_kin_sub3_dim/P"/>
</dbReference>
<evidence type="ECO:0000256" key="10">
    <source>
        <dbReference type="SAM" id="Phobius"/>
    </source>
</evidence>
<keyword evidence="3" id="KW-0597">Phosphoprotein</keyword>
<dbReference type="AlphaFoldDB" id="A0A543JAD4"/>
<name>A0A543JAD4_9PSEU</name>
<dbReference type="InterPro" id="IPR036890">
    <property type="entry name" value="HATPase_C_sf"/>
</dbReference>
<feature type="region of interest" description="Disordered" evidence="9">
    <location>
        <begin position="279"/>
        <end position="304"/>
    </location>
</feature>
<keyword evidence="10" id="KW-0812">Transmembrane</keyword>
<keyword evidence="5" id="KW-0547">Nucleotide-binding</keyword>
<keyword evidence="13" id="KW-1185">Reference proteome</keyword>
<protein>
    <recommendedName>
        <fullName evidence="2">histidine kinase</fullName>
        <ecNumber evidence="2">2.7.13.3</ecNumber>
    </recommendedName>
</protein>
<dbReference type="SUPFAM" id="SSF55874">
    <property type="entry name" value="ATPase domain of HSP90 chaperone/DNA topoisomerase II/histidine kinase"/>
    <property type="match status" value="1"/>
</dbReference>
<evidence type="ECO:0000256" key="5">
    <source>
        <dbReference type="ARBA" id="ARBA00022741"/>
    </source>
</evidence>
<evidence type="ECO:0000256" key="1">
    <source>
        <dbReference type="ARBA" id="ARBA00000085"/>
    </source>
</evidence>
<feature type="domain" description="Signal transduction histidine kinase subgroup 3 dimerisation and phosphoacceptor" evidence="11">
    <location>
        <begin position="139"/>
        <end position="202"/>
    </location>
</feature>